<dbReference type="Proteomes" id="UP000274822">
    <property type="component" value="Unassembled WGS sequence"/>
</dbReference>
<name>A0A433QHT1_9FUNG</name>
<dbReference type="PANTHER" id="PTHR43591">
    <property type="entry name" value="METHYLTRANSFERASE"/>
    <property type="match status" value="1"/>
</dbReference>
<dbReference type="AlphaFoldDB" id="A0A433QHT1"/>
<proteinExistence type="predicted"/>
<dbReference type="CDD" id="cd02440">
    <property type="entry name" value="AdoMet_MTases"/>
    <property type="match status" value="1"/>
</dbReference>
<feature type="compositionally biased region" description="Polar residues" evidence="1">
    <location>
        <begin position="43"/>
        <end position="59"/>
    </location>
</feature>
<feature type="compositionally biased region" description="Pro residues" evidence="1">
    <location>
        <begin position="330"/>
        <end position="348"/>
    </location>
</feature>
<organism evidence="3 4">
    <name type="scientific">Jimgerdemannia flammicorona</name>
    <dbReference type="NCBI Taxonomy" id="994334"/>
    <lineage>
        <taxon>Eukaryota</taxon>
        <taxon>Fungi</taxon>
        <taxon>Fungi incertae sedis</taxon>
        <taxon>Mucoromycota</taxon>
        <taxon>Mucoromycotina</taxon>
        <taxon>Endogonomycetes</taxon>
        <taxon>Endogonales</taxon>
        <taxon>Endogonaceae</taxon>
        <taxon>Jimgerdemannia</taxon>
    </lineage>
</organism>
<dbReference type="Pfam" id="PF13649">
    <property type="entry name" value="Methyltransf_25"/>
    <property type="match status" value="1"/>
</dbReference>
<dbReference type="InterPro" id="IPR029063">
    <property type="entry name" value="SAM-dependent_MTases_sf"/>
</dbReference>
<evidence type="ECO:0000256" key="1">
    <source>
        <dbReference type="SAM" id="MobiDB-lite"/>
    </source>
</evidence>
<dbReference type="SUPFAM" id="SSF53335">
    <property type="entry name" value="S-adenosyl-L-methionine-dependent methyltransferases"/>
    <property type="match status" value="1"/>
</dbReference>
<keyword evidence="4" id="KW-1185">Reference proteome</keyword>
<feature type="compositionally biased region" description="Basic and acidic residues" evidence="1">
    <location>
        <begin position="9"/>
        <end position="19"/>
    </location>
</feature>
<gene>
    <name evidence="3" type="ORF">BC938DRAFT_480713</name>
</gene>
<dbReference type="InterPro" id="IPR041698">
    <property type="entry name" value="Methyltransf_25"/>
</dbReference>
<accession>A0A433QHT1</accession>
<reference evidence="3 4" key="1">
    <citation type="journal article" date="2018" name="New Phytol.">
        <title>Phylogenomics of Endogonaceae and evolution of mycorrhizas within Mucoromycota.</title>
        <authorList>
            <person name="Chang Y."/>
            <person name="Desiro A."/>
            <person name="Na H."/>
            <person name="Sandor L."/>
            <person name="Lipzen A."/>
            <person name="Clum A."/>
            <person name="Barry K."/>
            <person name="Grigoriev I.V."/>
            <person name="Martin F.M."/>
            <person name="Stajich J.E."/>
            <person name="Smith M.E."/>
            <person name="Bonito G."/>
            <person name="Spatafora J.W."/>
        </authorList>
    </citation>
    <scope>NUCLEOTIDE SEQUENCE [LARGE SCALE GENOMIC DNA]</scope>
    <source>
        <strain evidence="3 4">AD002</strain>
    </source>
</reference>
<feature type="region of interest" description="Disordered" evidence="1">
    <location>
        <begin position="37"/>
        <end position="64"/>
    </location>
</feature>
<feature type="compositionally biased region" description="Low complexity" evidence="1">
    <location>
        <begin position="349"/>
        <end position="397"/>
    </location>
</feature>
<dbReference type="EMBL" id="RBNJ01005215">
    <property type="protein sequence ID" value="RUS29398.1"/>
    <property type="molecule type" value="Genomic_DNA"/>
</dbReference>
<evidence type="ECO:0000259" key="2">
    <source>
        <dbReference type="Pfam" id="PF13649"/>
    </source>
</evidence>
<sequence>MGQSQSHHTNTDNSKDTRNSSKLALPVDILFPSNIPASRRSSEYNTKPSFVSSRSTRSNDLPRHGYASSLRLNFSTPRITQGSSFSAFRGARGSRNEETDAFAPVDDSPVTEQAPNFRWLLAQAARKGSKYHDIMDDSECETDRLQLQNDLVKLAFNGNYCAPVDKILPGGRVLDVGCGPGSWILEMSTQFPTTTFHGLDITATFPLPEDTPSNCFFDVRNVIEGIPFPDNYFDYVHSRFMCLAFTKEQFPKVVGEMIRVTKVGGFVELMESEMKTYRAGPIVTKINEKAVDYFISKGSDPTVALRLDTLLLSSTACSYSPSRSNSPFRSNPPSPSPSRSPSRSPSPSPSTSFTTSFRNSRFSFTNPSRSTSPTRSTSTSTSASTSTHLTLPIITTTPPTVPQMSHIVQKYHSFPIGTWGGRLGVLFREDLEELLNGFRPWLEKSLGSESGAREKGFEDTVRAAMRETDAGQSFMNFHVCWGQKVATDEGMNQ</sequence>
<protein>
    <recommendedName>
        <fullName evidence="2">Methyltransferase domain-containing protein</fullName>
    </recommendedName>
</protein>
<feature type="compositionally biased region" description="Low complexity" evidence="1">
    <location>
        <begin position="320"/>
        <end position="329"/>
    </location>
</feature>
<evidence type="ECO:0000313" key="4">
    <source>
        <dbReference type="Proteomes" id="UP000274822"/>
    </source>
</evidence>
<comment type="caution">
    <text evidence="3">The sequence shown here is derived from an EMBL/GenBank/DDBJ whole genome shotgun (WGS) entry which is preliminary data.</text>
</comment>
<feature type="domain" description="Methyltransferase" evidence="2">
    <location>
        <begin position="173"/>
        <end position="265"/>
    </location>
</feature>
<feature type="region of interest" description="Disordered" evidence="1">
    <location>
        <begin position="318"/>
        <end position="397"/>
    </location>
</feature>
<feature type="region of interest" description="Disordered" evidence="1">
    <location>
        <begin position="1"/>
        <end position="25"/>
    </location>
</feature>
<evidence type="ECO:0000313" key="3">
    <source>
        <dbReference type="EMBL" id="RUS29398.1"/>
    </source>
</evidence>
<dbReference type="Gene3D" id="3.40.50.150">
    <property type="entry name" value="Vaccinia Virus protein VP39"/>
    <property type="match status" value="1"/>
</dbReference>